<protein>
    <submittedName>
        <fullName evidence="1">IS110 family transposase</fullName>
    </submittedName>
</protein>
<dbReference type="InterPro" id="IPR002525">
    <property type="entry name" value="Transp_IS110-like_N"/>
</dbReference>
<dbReference type="RefSeq" id="WP_127183285.1">
    <property type="nucleotide sequence ID" value="NZ_CP034689.1"/>
</dbReference>
<dbReference type="Pfam" id="PF01548">
    <property type="entry name" value="DEDD_Tnp_IS110"/>
    <property type="match status" value="1"/>
</dbReference>
<organism evidence="1 2">
    <name type="scientific">Achromobacter spanius</name>
    <dbReference type="NCBI Taxonomy" id="217203"/>
    <lineage>
        <taxon>Bacteria</taxon>
        <taxon>Pseudomonadati</taxon>
        <taxon>Pseudomonadota</taxon>
        <taxon>Betaproteobacteria</taxon>
        <taxon>Burkholderiales</taxon>
        <taxon>Alcaligenaceae</taxon>
        <taxon>Achromobacter</taxon>
    </lineage>
</organism>
<dbReference type="Proteomes" id="UP001161094">
    <property type="component" value="Unassembled WGS sequence"/>
</dbReference>
<dbReference type="PANTHER" id="PTHR33055">
    <property type="entry name" value="TRANSPOSASE FOR INSERTION SEQUENCE ELEMENT IS1111A"/>
    <property type="match status" value="1"/>
</dbReference>
<gene>
    <name evidence="1" type="ORF">N5D93_13985</name>
</gene>
<dbReference type="Pfam" id="PF02371">
    <property type="entry name" value="Transposase_20"/>
    <property type="match status" value="1"/>
</dbReference>
<dbReference type="InterPro" id="IPR047650">
    <property type="entry name" value="Transpos_IS110"/>
</dbReference>
<dbReference type="GO" id="GO:0006313">
    <property type="term" value="P:DNA transposition"/>
    <property type="evidence" value="ECO:0007669"/>
    <property type="project" value="InterPro"/>
</dbReference>
<reference evidence="1" key="1">
    <citation type="submission" date="2022-09" db="EMBL/GenBank/DDBJ databases">
        <title>Intensive care unit water sources are persistently colonized with multi-drug resistant bacteria and are the site of extensive horizontal gene transfer of antibiotic resistance genes.</title>
        <authorList>
            <person name="Diorio-Toth L."/>
        </authorList>
    </citation>
    <scope>NUCLEOTIDE SEQUENCE</scope>
    <source>
        <strain evidence="1">GD03843</strain>
    </source>
</reference>
<evidence type="ECO:0000313" key="1">
    <source>
        <dbReference type="EMBL" id="MDH0736924.1"/>
    </source>
</evidence>
<dbReference type="GO" id="GO:0004803">
    <property type="term" value="F:transposase activity"/>
    <property type="evidence" value="ECO:0007669"/>
    <property type="project" value="InterPro"/>
</dbReference>
<dbReference type="InterPro" id="IPR003346">
    <property type="entry name" value="Transposase_20"/>
</dbReference>
<proteinExistence type="predicted"/>
<comment type="caution">
    <text evidence="1">The sequence shown here is derived from an EMBL/GenBank/DDBJ whole genome shotgun (WGS) entry which is preliminary data.</text>
</comment>
<dbReference type="NCBIfam" id="NF033542">
    <property type="entry name" value="transpos_IS110"/>
    <property type="match status" value="1"/>
</dbReference>
<accession>A0A3Q9KH10</accession>
<dbReference type="GO" id="GO:0003677">
    <property type="term" value="F:DNA binding"/>
    <property type="evidence" value="ECO:0007669"/>
    <property type="project" value="InterPro"/>
</dbReference>
<dbReference type="PANTHER" id="PTHR33055:SF3">
    <property type="entry name" value="PUTATIVE TRANSPOSASE FOR IS117-RELATED"/>
    <property type="match status" value="1"/>
</dbReference>
<evidence type="ECO:0000313" key="2">
    <source>
        <dbReference type="Proteomes" id="UP001161094"/>
    </source>
</evidence>
<dbReference type="EMBL" id="JAOCDZ010000009">
    <property type="protein sequence ID" value="MDH0736924.1"/>
    <property type="molecule type" value="Genomic_DNA"/>
</dbReference>
<dbReference type="AlphaFoldDB" id="A0A3Q9KH10"/>
<name>A0A3Q9KH10_9BURK</name>
<sequence length="354" mass="38794">MAQIVRVGVDLSKTVLQIHAVDDAGATIVNRAVSRERFFEWCIQLPEGCVVAMEASSGAHHIGRKLTAFGLDVKIIAAQFVAPYRIQGKTGKNDANDAAAICEAASRPHIHAIPIKSAEQQAIMSVHKVREGVKEERTACINRIRGLLAEFGIGVSRSPEVLRRRLADIIDDATNEMPAFARLVIRQAYSHWIELEEHLAWCDDRINEHVRRDPQARRATELVGIGPITASALVAYVGDFRQFKSGAQFGAWLGLTPKQSSSGGKANLGKITKRGNSYLRCLIVTAAKAAIFSCAKRNDPSSVWAKKLCDRIGWQKATVALANKNARILWAVLALDRKFDRAYVSPSPFSTSSS</sequence>